<evidence type="ECO:0000256" key="1">
    <source>
        <dbReference type="SAM" id="MobiDB-lite"/>
    </source>
</evidence>
<evidence type="ECO:0000313" key="2">
    <source>
        <dbReference type="EMBL" id="RZT87568.1"/>
    </source>
</evidence>
<sequence>MSDRFVWNGRYQKGAMAARKEQKRQEAEDRQAQPMLDDGSGRRIRIGRVYP</sequence>
<dbReference type="EMBL" id="SHKL01000001">
    <property type="protein sequence ID" value="RZT87568.1"/>
    <property type="molecule type" value="Genomic_DNA"/>
</dbReference>
<dbReference type="AlphaFoldDB" id="A0A4Q7V273"/>
<feature type="compositionally biased region" description="Basic and acidic residues" evidence="1">
    <location>
        <begin position="18"/>
        <end position="31"/>
    </location>
</feature>
<evidence type="ECO:0000313" key="3">
    <source>
        <dbReference type="Proteomes" id="UP000291591"/>
    </source>
</evidence>
<dbReference type="Proteomes" id="UP000291591">
    <property type="component" value="Unassembled WGS sequence"/>
</dbReference>
<protein>
    <submittedName>
        <fullName evidence="2">Uncharacterized protein</fullName>
    </submittedName>
</protein>
<name>A0A4Q7V273_PSEST</name>
<reference evidence="2 3" key="1">
    <citation type="submission" date="2019-02" db="EMBL/GenBank/DDBJ databases">
        <title>Sequencing the genomes of 1000 actinobacteria strains.</title>
        <authorList>
            <person name="Klenk H.-P."/>
        </authorList>
    </citation>
    <scope>NUCLEOTIDE SEQUENCE [LARGE SCALE GENOMIC DNA]</scope>
    <source>
        <strain evidence="2 3">DSM 45779</strain>
    </source>
</reference>
<proteinExistence type="predicted"/>
<keyword evidence="3" id="KW-1185">Reference proteome</keyword>
<feature type="compositionally biased region" description="Basic residues" evidence="1">
    <location>
        <begin position="42"/>
        <end position="51"/>
    </location>
</feature>
<comment type="caution">
    <text evidence="2">The sequence shown here is derived from an EMBL/GenBank/DDBJ whole genome shotgun (WGS) entry which is preliminary data.</text>
</comment>
<feature type="region of interest" description="Disordered" evidence="1">
    <location>
        <begin position="13"/>
        <end position="51"/>
    </location>
</feature>
<organism evidence="2 3">
    <name type="scientific">Pseudonocardia sediminis</name>
    <dbReference type="NCBI Taxonomy" id="1397368"/>
    <lineage>
        <taxon>Bacteria</taxon>
        <taxon>Bacillati</taxon>
        <taxon>Actinomycetota</taxon>
        <taxon>Actinomycetes</taxon>
        <taxon>Pseudonocardiales</taxon>
        <taxon>Pseudonocardiaceae</taxon>
        <taxon>Pseudonocardia</taxon>
    </lineage>
</organism>
<dbReference type="RefSeq" id="WP_165438455.1">
    <property type="nucleotide sequence ID" value="NZ_SHKL01000001.1"/>
</dbReference>
<accession>A0A4Q7V273</accession>
<gene>
    <name evidence="2" type="ORF">EV383_4493</name>
</gene>